<dbReference type="GO" id="GO:0046872">
    <property type="term" value="F:metal ion binding"/>
    <property type="evidence" value="ECO:0007669"/>
    <property type="project" value="UniProtKB-KW"/>
</dbReference>
<feature type="domain" description="Prolyl 4-hydroxylase alpha subunit Fe(2+) 2OG dioxygenase" evidence="3">
    <location>
        <begin position="105"/>
        <end position="174"/>
    </location>
</feature>
<dbReference type="EMBL" id="MDYQ01000464">
    <property type="protein sequence ID" value="PRP74384.1"/>
    <property type="molecule type" value="Genomic_DNA"/>
</dbReference>
<evidence type="ECO:0000313" key="5">
    <source>
        <dbReference type="Proteomes" id="UP000241769"/>
    </source>
</evidence>
<comment type="caution">
    <text evidence="4">The sequence shown here is derived from an EMBL/GenBank/DDBJ whole genome shotgun (WGS) entry which is preliminary data.</text>
</comment>
<sequence length="174" mass="19959">MSIQYREISRGAVFVLDNFFTADECQKHLETGEECGFKPATMKVDDKNKVTSDAALQKVRNNERALIESQPLADNLWDRLKPFLKNDFAQTPDGFRAVSVSRKFSYYRYTEGQKFGRHLDGYDYGSMRYDGQEAQYRSKLTLMVYLSDDFEGGKTQVFAPTGKEAFSITPRKGK</sequence>
<dbReference type="InterPro" id="IPR045054">
    <property type="entry name" value="P4HA-like"/>
</dbReference>
<dbReference type="OrthoDB" id="69177at2759"/>
<dbReference type="GO" id="GO:0004656">
    <property type="term" value="F:procollagen-proline 4-dioxygenase activity"/>
    <property type="evidence" value="ECO:0007669"/>
    <property type="project" value="TreeGrafter"/>
</dbReference>
<dbReference type="InterPro" id="IPR044862">
    <property type="entry name" value="Pro_4_hyd_alph_FE2OG_OXY"/>
</dbReference>
<evidence type="ECO:0000256" key="1">
    <source>
        <dbReference type="ARBA" id="ARBA00022723"/>
    </source>
</evidence>
<dbReference type="AlphaFoldDB" id="A0A2P6MRQ2"/>
<reference evidence="4 5" key="1">
    <citation type="journal article" date="2018" name="Genome Biol. Evol.">
        <title>Multiple Roots of Fruiting Body Formation in Amoebozoa.</title>
        <authorList>
            <person name="Hillmann F."/>
            <person name="Forbes G."/>
            <person name="Novohradska S."/>
            <person name="Ferling I."/>
            <person name="Riege K."/>
            <person name="Groth M."/>
            <person name="Westermann M."/>
            <person name="Marz M."/>
            <person name="Spaller T."/>
            <person name="Winckler T."/>
            <person name="Schaap P."/>
            <person name="Glockner G."/>
        </authorList>
    </citation>
    <scope>NUCLEOTIDE SEQUENCE [LARGE SCALE GENOMIC DNA]</scope>
    <source>
        <strain evidence="4 5">Jena</strain>
    </source>
</reference>
<keyword evidence="1" id="KW-0479">Metal-binding</keyword>
<name>A0A2P6MRQ2_9EUKA</name>
<protein>
    <recommendedName>
        <fullName evidence="3">Prolyl 4-hydroxylase alpha subunit Fe(2+) 2OG dioxygenase domain-containing protein</fullName>
    </recommendedName>
</protein>
<keyword evidence="2" id="KW-0408">Iron</keyword>
<proteinExistence type="predicted"/>
<dbReference type="STRING" id="1890364.A0A2P6MRQ2"/>
<accession>A0A2P6MRQ2</accession>
<organism evidence="4 5">
    <name type="scientific">Planoprotostelium fungivorum</name>
    <dbReference type="NCBI Taxonomy" id="1890364"/>
    <lineage>
        <taxon>Eukaryota</taxon>
        <taxon>Amoebozoa</taxon>
        <taxon>Evosea</taxon>
        <taxon>Variosea</taxon>
        <taxon>Cavosteliida</taxon>
        <taxon>Cavosteliaceae</taxon>
        <taxon>Planoprotostelium</taxon>
    </lineage>
</organism>
<evidence type="ECO:0000259" key="3">
    <source>
        <dbReference type="Pfam" id="PF13640"/>
    </source>
</evidence>
<dbReference type="Pfam" id="PF13640">
    <property type="entry name" value="2OG-FeII_Oxy_3"/>
    <property type="match status" value="1"/>
</dbReference>
<evidence type="ECO:0000313" key="4">
    <source>
        <dbReference type="EMBL" id="PRP74384.1"/>
    </source>
</evidence>
<dbReference type="Gene3D" id="2.60.120.620">
    <property type="entry name" value="q2cbj1_9rhob like domain"/>
    <property type="match status" value="1"/>
</dbReference>
<dbReference type="PANTHER" id="PTHR10869:SF246">
    <property type="entry name" value="TRANSMEMBRANE PROLYL 4-HYDROXYLASE"/>
    <property type="match status" value="1"/>
</dbReference>
<evidence type="ECO:0000256" key="2">
    <source>
        <dbReference type="ARBA" id="ARBA00023004"/>
    </source>
</evidence>
<dbReference type="PANTHER" id="PTHR10869">
    <property type="entry name" value="PROLYL 4-HYDROXYLASE ALPHA SUBUNIT"/>
    <property type="match status" value="1"/>
</dbReference>
<gene>
    <name evidence="4" type="ORF">PROFUN_10282</name>
</gene>
<dbReference type="GO" id="GO:0005783">
    <property type="term" value="C:endoplasmic reticulum"/>
    <property type="evidence" value="ECO:0007669"/>
    <property type="project" value="TreeGrafter"/>
</dbReference>
<dbReference type="InParanoid" id="A0A2P6MRQ2"/>
<dbReference type="Proteomes" id="UP000241769">
    <property type="component" value="Unassembled WGS sequence"/>
</dbReference>
<keyword evidence="5" id="KW-1185">Reference proteome</keyword>